<evidence type="ECO:0000256" key="10">
    <source>
        <dbReference type="RuleBase" id="RU004504"/>
    </source>
</evidence>
<dbReference type="InterPro" id="IPR015422">
    <property type="entry name" value="PyrdxlP-dep_Trfase_small"/>
</dbReference>
<dbReference type="OrthoDB" id="7403325at2759"/>
<dbReference type="InterPro" id="IPR024169">
    <property type="entry name" value="SP_NH2Trfase/AEP_transaminase"/>
</dbReference>
<dbReference type="InterPro" id="IPR015421">
    <property type="entry name" value="PyrdxlP-dep_Trfase_major"/>
</dbReference>
<evidence type="ECO:0000259" key="11">
    <source>
        <dbReference type="Pfam" id="PF00266"/>
    </source>
</evidence>
<dbReference type="SUPFAM" id="SSF53383">
    <property type="entry name" value="PLP-dependent transferases"/>
    <property type="match status" value="1"/>
</dbReference>
<dbReference type="InterPro" id="IPR015424">
    <property type="entry name" value="PyrdxlP-dep_Trfase"/>
</dbReference>
<evidence type="ECO:0000256" key="2">
    <source>
        <dbReference type="ARBA" id="ARBA00009236"/>
    </source>
</evidence>
<dbReference type="Proteomes" id="UP000283269">
    <property type="component" value="Unassembled WGS sequence"/>
</dbReference>
<evidence type="ECO:0000256" key="4">
    <source>
        <dbReference type="ARBA" id="ARBA00022576"/>
    </source>
</evidence>
<dbReference type="PANTHER" id="PTHR21152">
    <property type="entry name" value="AMINOTRANSFERASE CLASS V"/>
    <property type="match status" value="1"/>
</dbReference>
<keyword evidence="4" id="KW-0032">Aminotransferase</keyword>
<proteinExistence type="inferred from homology"/>
<comment type="similarity">
    <text evidence="2 9">Belongs to the class-V pyridoxal-phosphate-dependent aminotransferase family.</text>
</comment>
<evidence type="ECO:0000256" key="3">
    <source>
        <dbReference type="ARBA" id="ARBA00013049"/>
    </source>
</evidence>
<evidence type="ECO:0000256" key="1">
    <source>
        <dbReference type="ARBA" id="ARBA00001933"/>
    </source>
</evidence>
<name>A0A409WMB8_PSICY</name>
<organism evidence="12 13">
    <name type="scientific">Psilocybe cyanescens</name>
    <dbReference type="NCBI Taxonomy" id="93625"/>
    <lineage>
        <taxon>Eukaryota</taxon>
        <taxon>Fungi</taxon>
        <taxon>Dikarya</taxon>
        <taxon>Basidiomycota</taxon>
        <taxon>Agaricomycotina</taxon>
        <taxon>Agaricomycetes</taxon>
        <taxon>Agaricomycetidae</taxon>
        <taxon>Agaricales</taxon>
        <taxon>Agaricineae</taxon>
        <taxon>Strophariaceae</taxon>
        <taxon>Psilocybe</taxon>
    </lineage>
</organism>
<feature type="non-terminal residue" evidence="12">
    <location>
        <position position="1"/>
    </location>
</feature>
<evidence type="ECO:0000256" key="9">
    <source>
        <dbReference type="RuleBase" id="RU004075"/>
    </source>
</evidence>
<evidence type="ECO:0000256" key="8">
    <source>
        <dbReference type="PIRSR" id="PIRSR000524-50"/>
    </source>
</evidence>
<keyword evidence="6 8" id="KW-0663">Pyridoxal phosphate</keyword>
<dbReference type="Gene3D" id="3.40.640.10">
    <property type="entry name" value="Type I PLP-dependent aspartate aminotransferase-like (Major domain)"/>
    <property type="match status" value="1"/>
</dbReference>
<dbReference type="PANTHER" id="PTHR21152:SF24">
    <property type="entry name" value="ALANINE--GLYOXYLATE AMINOTRANSFERASE 1"/>
    <property type="match status" value="1"/>
</dbReference>
<dbReference type="PROSITE" id="PS00595">
    <property type="entry name" value="AA_TRANSFER_CLASS_5"/>
    <property type="match status" value="1"/>
</dbReference>
<keyword evidence="13" id="KW-1185">Reference proteome</keyword>
<dbReference type="GO" id="GO:0019265">
    <property type="term" value="P:glycine biosynthetic process, by transamination of glyoxylate"/>
    <property type="evidence" value="ECO:0007669"/>
    <property type="project" value="TreeGrafter"/>
</dbReference>
<dbReference type="AlphaFoldDB" id="A0A409WMB8"/>
<keyword evidence="5" id="KW-0808">Transferase</keyword>
<dbReference type="GO" id="GO:0005777">
    <property type="term" value="C:peroxisome"/>
    <property type="evidence" value="ECO:0007669"/>
    <property type="project" value="TreeGrafter"/>
</dbReference>
<dbReference type="Gene3D" id="3.90.1150.10">
    <property type="entry name" value="Aspartate Aminotransferase, domain 1"/>
    <property type="match status" value="1"/>
</dbReference>
<accession>A0A409WMB8</accession>
<dbReference type="FunFam" id="3.40.640.10:FF:000027">
    <property type="entry name" value="Serine--pyruvate aminotransferase, mitochondrial"/>
    <property type="match status" value="1"/>
</dbReference>
<reference evidence="12 13" key="1">
    <citation type="journal article" date="2018" name="Evol. Lett.">
        <title>Horizontal gene cluster transfer increased hallucinogenic mushroom diversity.</title>
        <authorList>
            <person name="Reynolds H.T."/>
            <person name="Vijayakumar V."/>
            <person name="Gluck-Thaler E."/>
            <person name="Korotkin H.B."/>
            <person name="Matheny P.B."/>
            <person name="Slot J.C."/>
        </authorList>
    </citation>
    <scope>NUCLEOTIDE SEQUENCE [LARGE SCALE GENOMIC DNA]</scope>
    <source>
        <strain evidence="12 13">2631</strain>
    </source>
</reference>
<dbReference type="PIRSF" id="PIRSF000524">
    <property type="entry name" value="SPT"/>
    <property type="match status" value="1"/>
</dbReference>
<comment type="cofactor">
    <cofactor evidence="1 8 10">
        <name>pyridoxal 5'-phosphate</name>
        <dbReference type="ChEBI" id="CHEBI:597326"/>
    </cofactor>
</comment>
<evidence type="ECO:0000256" key="7">
    <source>
        <dbReference type="PIRSR" id="PIRSR000524-1"/>
    </source>
</evidence>
<dbReference type="InterPro" id="IPR000192">
    <property type="entry name" value="Aminotrans_V_dom"/>
</dbReference>
<feature type="domain" description="Aminotransferase class V" evidence="11">
    <location>
        <begin position="27"/>
        <end position="323"/>
    </location>
</feature>
<dbReference type="Pfam" id="PF00266">
    <property type="entry name" value="Aminotran_5"/>
    <property type="match status" value="1"/>
</dbReference>
<evidence type="ECO:0000256" key="5">
    <source>
        <dbReference type="ARBA" id="ARBA00022679"/>
    </source>
</evidence>
<gene>
    <name evidence="12" type="ORF">CVT25_003239</name>
</gene>
<dbReference type="InParanoid" id="A0A409WMB8"/>
<sequence>INIYIGRIPGPVPLSPSVQHTLALAPLSHVSPEFVKIFQEALHMTKKVVHTTSSSTAFILAGSGTFGWDQVGANVIEPGDRVLVIHTGYFGDGFKDCLETYGAKVDVVKSVLGGTVPISEVEKAIRKAGSKPYKLVTITHVDTSTGVLSDACSIAASVRRISPNTLVVLDAVCSLASEDVQMDAWGLDVVLSASQKGLGAPPGLSILVASQRTIKAFEDRIKRGVKSGSYYSSWEKWLPIMRAYNQNKPAYFGTPAVNLVRAYHASLLEITEGSISLPQRLALHIAASDLIKKAGEALGMVQVAHEPTGRAHGMTALYVPNIKGLSLTAADVLACAGKRGVLMAGGLVAEVKDKYIRVGHMGWSVVGEEGKDVRFVVKVLEEAVKEAIDIGRKKLPGVSARL</sequence>
<dbReference type="EC" id="2.6.1.44" evidence="3"/>
<evidence type="ECO:0000313" key="13">
    <source>
        <dbReference type="Proteomes" id="UP000283269"/>
    </source>
</evidence>
<feature type="binding site" evidence="7">
    <location>
        <position position="357"/>
    </location>
    <ligand>
        <name>substrate</name>
    </ligand>
</feature>
<evidence type="ECO:0000313" key="12">
    <source>
        <dbReference type="EMBL" id="PPQ79665.1"/>
    </source>
</evidence>
<comment type="caution">
    <text evidence="12">The sequence shown here is derived from an EMBL/GenBank/DDBJ whole genome shotgun (WGS) entry which is preliminary data.</text>
</comment>
<dbReference type="STRING" id="93625.A0A409WMB8"/>
<dbReference type="GO" id="GO:0004760">
    <property type="term" value="F:L-serine-pyruvate transaminase activity"/>
    <property type="evidence" value="ECO:0007669"/>
    <property type="project" value="TreeGrafter"/>
</dbReference>
<protein>
    <recommendedName>
        <fullName evidence="3">alanine--glyoxylate transaminase</fullName>
        <ecNumber evidence="3">2.6.1.44</ecNumber>
    </recommendedName>
</protein>
<dbReference type="EMBL" id="NHYD01003368">
    <property type="protein sequence ID" value="PPQ79665.1"/>
    <property type="molecule type" value="Genomic_DNA"/>
</dbReference>
<dbReference type="GO" id="GO:0008453">
    <property type="term" value="F:alanine-glyoxylate transaminase activity"/>
    <property type="evidence" value="ECO:0007669"/>
    <property type="project" value="UniProtKB-EC"/>
</dbReference>
<dbReference type="InterPro" id="IPR020578">
    <property type="entry name" value="Aminotrans_V_PyrdxlP_BS"/>
</dbReference>
<evidence type="ECO:0000256" key="6">
    <source>
        <dbReference type="ARBA" id="ARBA00022898"/>
    </source>
</evidence>
<feature type="modified residue" description="N6-(pyridoxal phosphate)lysine" evidence="8">
    <location>
        <position position="196"/>
    </location>
</feature>